<protein>
    <submittedName>
        <fullName evidence="1">Uncharacterized protein</fullName>
    </submittedName>
</protein>
<dbReference type="AlphaFoldDB" id="A0A8J2PIQ8"/>
<dbReference type="Proteomes" id="UP000708208">
    <property type="component" value="Unassembled WGS sequence"/>
</dbReference>
<evidence type="ECO:0000313" key="2">
    <source>
        <dbReference type="Proteomes" id="UP000708208"/>
    </source>
</evidence>
<evidence type="ECO:0000313" key="1">
    <source>
        <dbReference type="EMBL" id="CAG7823379.1"/>
    </source>
</evidence>
<accession>A0A8J2PIQ8</accession>
<gene>
    <name evidence="1" type="ORF">AFUS01_LOCUS33600</name>
</gene>
<comment type="caution">
    <text evidence="1">The sequence shown here is derived from an EMBL/GenBank/DDBJ whole genome shotgun (WGS) entry which is preliminary data.</text>
</comment>
<name>A0A8J2PIQ8_9HEXA</name>
<proteinExistence type="predicted"/>
<organism evidence="1 2">
    <name type="scientific">Allacma fusca</name>
    <dbReference type="NCBI Taxonomy" id="39272"/>
    <lineage>
        <taxon>Eukaryota</taxon>
        <taxon>Metazoa</taxon>
        <taxon>Ecdysozoa</taxon>
        <taxon>Arthropoda</taxon>
        <taxon>Hexapoda</taxon>
        <taxon>Collembola</taxon>
        <taxon>Symphypleona</taxon>
        <taxon>Sminthuridae</taxon>
        <taxon>Allacma</taxon>
    </lineage>
</organism>
<dbReference type="EMBL" id="CAJVCH010529307">
    <property type="protein sequence ID" value="CAG7823379.1"/>
    <property type="molecule type" value="Genomic_DNA"/>
</dbReference>
<keyword evidence="2" id="KW-1185">Reference proteome</keyword>
<reference evidence="1" key="1">
    <citation type="submission" date="2021-06" db="EMBL/GenBank/DDBJ databases">
        <authorList>
            <person name="Hodson N. C."/>
            <person name="Mongue J. A."/>
            <person name="Jaron S. K."/>
        </authorList>
    </citation>
    <scope>NUCLEOTIDE SEQUENCE</scope>
</reference>
<sequence length="69" mass="7709">MIFISLESLKPRSFVTQRIQCEMNFASQLQAVTNATLKIHCALLISMDGCSSKLEGRMSFKCAISITYC</sequence>